<dbReference type="AlphaFoldDB" id="A0A6N3DRS5"/>
<sequence>MAEEIKKGPRAGHRERPKRNKIIMWAQIIILALGLIFILRTMYDIYVIKQQQHQLQLQIEELKKSNEALEQDKQRLQDPKEIEGVARDELGLVKPGEVPYVK</sequence>
<keyword evidence="1" id="KW-0175">Coiled coil</keyword>
<gene>
    <name evidence="3" type="primary">ftsL_2</name>
    <name evidence="3" type="ORF">VRLFYP33_01649</name>
</gene>
<name>A0A6N3DRS5_9FIRM</name>
<keyword evidence="2" id="KW-1133">Transmembrane helix</keyword>
<keyword evidence="3" id="KW-0132">Cell division</keyword>
<evidence type="ECO:0000256" key="2">
    <source>
        <dbReference type="SAM" id="Phobius"/>
    </source>
</evidence>
<organism evidence="3">
    <name type="scientific">Veillonella ratti</name>
    <dbReference type="NCBI Taxonomy" id="103892"/>
    <lineage>
        <taxon>Bacteria</taxon>
        <taxon>Bacillati</taxon>
        <taxon>Bacillota</taxon>
        <taxon>Negativicutes</taxon>
        <taxon>Veillonellales</taxon>
        <taxon>Veillonellaceae</taxon>
        <taxon>Veillonella</taxon>
    </lineage>
</organism>
<evidence type="ECO:0000256" key="1">
    <source>
        <dbReference type="SAM" id="Coils"/>
    </source>
</evidence>
<dbReference type="EMBL" id="CACRUX010000057">
    <property type="protein sequence ID" value="VYU28653.1"/>
    <property type="molecule type" value="Genomic_DNA"/>
</dbReference>
<keyword evidence="2" id="KW-0472">Membrane</keyword>
<reference evidence="3" key="1">
    <citation type="submission" date="2019-11" db="EMBL/GenBank/DDBJ databases">
        <authorList>
            <person name="Feng L."/>
        </authorList>
    </citation>
    <scope>NUCLEOTIDE SEQUENCE</scope>
    <source>
        <strain evidence="3">VrattiLFYP33</strain>
    </source>
</reference>
<dbReference type="RefSeq" id="WP_021840851.1">
    <property type="nucleotide sequence ID" value="NZ_CACRUX010000057.1"/>
</dbReference>
<accession>A0A6N3DRS5</accession>
<feature type="transmembrane region" description="Helical" evidence="2">
    <location>
        <begin position="22"/>
        <end position="43"/>
    </location>
</feature>
<proteinExistence type="predicted"/>
<feature type="coiled-coil region" evidence="1">
    <location>
        <begin position="48"/>
        <end position="79"/>
    </location>
</feature>
<dbReference type="InterPro" id="IPR007060">
    <property type="entry name" value="FtsL/DivIC"/>
</dbReference>
<protein>
    <submittedName>
        <fullName evidence="3">Cell division protein FtsL</fullName>
    </submittedName>
</protein>
<dbReference type="Pfam" id="PF04977">
    <property type="entry name" value="DivIC"/>
    <property type="match status" value="1"/>
</dbReference>
<evidence type="ECO:0000313" key="3">
    <source>
        <dbReference type="EMBL" id="VYU28653.1"/>
    </source>
</evidence>
<dbReference type="GeneID" id="91963653"/>
<dbReference type="OrthoDB" id="9815382at2"/>
<dbReference type="GO" id="GO:0051301">
    <property type="term" value="P:cell division"/>
    <property type="evidence" value="ECO:0007669"/>
    <property type="project" value="UniProtKB-KW"/>
</dbReference>
<keyword evidence="2" id="KW-0812">Transmembrane</keyword>
<keyword evidence="3" id="KW-0131">Cell cycle</keyword>